<dbReference type="Proteomes" id="UP000183504">
    <property type="component" value="Unassembled WGS sequence"/>
</dbReference>
<dbReference type="PANTHER" id="PTHR36844:SF1">
    <property type="entry name" value="PROTEASE PRSW"/>
    <property type="match status" value="1"/>
</dbReference>
<name>A0A0B7GLK9_STRSA</name>
<organism evidence="2 3">
    <name type="scientific">Streptococcus sanguinis</name>
    <dbReference type="NCBI Taxonomy" id="1305"/>
    <lineage>
        <taxon>Bacteria</taxon>
        <taxon>Bacillati</taxon>
        <taxon>Bacillota</taxon>
        <taxon>Bacilli</taxon>
        <taxon>Lactobacillales</taxon>
        <taxon>Streptococcaceae</taxon>
        <taxon>Streptococcus</taxon>
    </lineage>
</organism>
<dbReference type="RefSeq" id="WP_072073419.1">
    <property type="nucleotide sequence ID" value="NZ_CDMW01000001.1"/>
</dbReference>
<proteinExistence type="predicted"/>
<dbReference type="Pfam" id="PF13367">
    <property type="entry name" value="PrsW-protease"/>
    <property type="match status" value="1"/>
</dbReference>
<evidence type="ECO:0008006" key="4">
    <source>
        <dbReference type="Google" id="ProtNLM"/>
    </source>
</evidence>
<reference evidence="2 3" key="1">
    <citation type="submission" date="2015-01" db="EMBL/GenBank/DDBJ databases">
        <authorList>
            <person name="Pelicic Vladimir"/>
        </authorList>
    </citation>
    <scope>NUCLEOTIDE SEQUENCE [LARGE SCALE GENOMIC DNA]</scope>
    <source>
        <strain evidence="2 3">2908</strain>
    </source>
</reference>
<accession>A0A0B7GLK9</accession>
<feature type="transmembrane region" description="Helical" evidence="1">
    <location>
        <begin position="34"/>
        <end position="56"/>
    </location>
</feature>
<keyword evidence="1" id="KW-0812">Transmembrane</keyword>
<sequence length="273" mass="30002">MKKNIVLFIFLLLSAIGLEYETQAYTTGSMSGTSYGIVGLSALLALLYIVPALLLIRQLGKKWQTPALSLGVALLGGLFISGWTSGLANTYIHEWVSTSFPNTLLSDLENAIAAPLVEEPLKLLAVAFAVYLVPVKKLKSFLMLGTTAGMGFQISEDFSYILSDLPEGFSFTISGILGRITGGVASHWLYTALTTLGLALMLRYAKTQKNYFRVGLFYFLAAFVLHFFWNSPLTAIETDIPIIVPAMTALAVFIFYQAYRTAHKIDQEELEVE</sequence>
<feature type="transmembrane region" description="Helical" evidence="1">
    <location>
        <begin position="240"/>
        <end position="259"/>
    </location>
</feature>
<protein>
    <recommendedName>
        <fullName evidence="4">PrsW family intramembrane metalloprotease</fullName>
    </recommendedName>
</protein>
<dbReference type="EMBL" id="CDMW01000001">
    <property type="protein sequence ID" value="CEL89633.1"/>
    <property type="molecule type" value="Genomic_DNA"/>
</dbReference>
<keyword evidence="1" id="KW-1133">Transmembrane helix</keyword>
<evidence type="ECO:0000256" key="1">
    <source>
        <dbReference type="SAM" id="Phobius"/>
    </source>
</evidence>
<dbReference type="GO" id="GO:0008233">
    <property type="term" value="F:peptidase activity"/>
    <property type="evidence" value="ECO:0007669"/>
    <property type="project" value="InterPro"/>
</dbReference>
<gene>
    <name evidence="2" type="ORF">SSV_0319</name>
</gene>
<feature type="transmembrane region" description="Helical" evidence="1">
    <location>
        <begin position="112"/>
        <end position="133"/>
    </location>
</feature>
<dbReference type="InterPro" id="IPR026898">
    <property type="entry name" value="PrsW"/>
</dbReference>
<dbReference type="AlphaFoldDB" id="A0A0B7GLK9"/>
<evidence type="ECO:0000313" key="3">
    <source>
        <dbReference type="Proteomes" id="UP000183504"/>
    </source>
</evidence>
<dbReference type="PANTHER" id="PTHR36844">
    <property type="entry name" value="PROTEASE PRSW"/>
    <property type="match status" value="1"/>
</dbReference>
<feature type="transmembrane region" description="Helical" evidence="1">
    <location>
        <begin position="68"/>
        <end position="92"/>
    </location>
</feature>
<keyword evidence="1" id="KW-0472">Membrane</keyword>
<feature type="transmembrane region" description="Helical" evidence="1">
    <location>
        <begin position="211"/>
        <end position="228"/>
    </location>
</feature>
<evidence type="ECO:0000313" key="2">
    <source>
        <dbReference type="EMBL" id="CEL89633.1"/>
    </source>
</evidence>